<dbReference type="InterPro" id="IPR050058">
    <property type="entry name" value="Ala-tRNA_ligase"/>
</dbReference>
<dbReference type="GO" id="GO:0004813">
    <property type="term" value="F:alanine-tRNA ligase activity"/>
    <property type="evidence" value="ECO:0007669"/>
    <property type="project" value="UniProtKB-EC"/>
</dbReference>
<evidence type="ECO:0000256" key="5">
    <source>
        <dbReference type="ARBA" id="ARBA00022741"/>
    </source>
</evidence>
<gene>
    <name evidence="11" type="ORF">EPA93_40575</name>
</gene>
<dbReference type="PANTHER" id="PTHR11777:SF9">
    <property type="entry name" value="ALANINE--TRNA LIGASE, CYTOPLASMIC"/>
    <property type="match status" value="1"/>
</dbReference>
<dbReference type="PANTHER" id="PTHR11777">
    <property type="entry name" value="ALANYL-TRNA SYNTHETASE"/>
    <property type="match status" value="1"/>
</dbReference>
<dbReference type="Gene3D" id="3.30.930.10">
    <property type="entry name" value="Bira Bifunctional Protein, Domain 2"/>
    <property type="match status" value="1"/>
</dbReference>
<dbReference type="AlphaFoldDB" id="A0A4P6K2L0"/>
<dbReference type="KEGG" id="kbs:EPA93_40575"/>
<evidence type="ECO:0000256" key="8">
    <source>
        <dbReference type="ARBA" id="ARBA00022917"/>
    </source>
</evidence>
<dbReference type="PROSITE" id="PS50860">
    <property type="entry name" value="AA_TRNA_LIGASE_II_ALA"/>
    <property type="match status" value="1"/>
</dbReference>
<dbReference type="SUPFAM" id="SSF101353">
    <property type="entry name" value="Putative anticodon-binding domain of alanyl-tRNA synthetase (AlaRS)"/>
    <property type="match status" value="1"/>
</dbReference>
<evidence type="ECO:0000256" key="6">
    <source>
        <dbReference type="ARBA" id="ARBA00022840"/>
    </source>
</evidence>
<dbReference type="Pfam" id="PF01411">
    <property type="entry name" value="tRNA-synt_2c"/>
    <property type="match status" value="1"/>
</dbReference>
<proteinExistence type="inferred from homology"/>
<evidence type="ECO:0000256" key="2">
    <source>
        <dbReference type="ARBA" id="ARBA00013168"/>
    </source>
</evidence>
<dbReference type="Proteomes" id="UP000290365">
    <property type="component" value="Chromosome"/>
</dbReference>
<dbReference type="GO" id="GO:0002161">
    <property type="term" value="F:aminoacyl-tRNA deacylase activity"/>
    <property type="evidence" value="ECO:0007669"/>
    <property type="project" value="TreeGrafter"/>
</dbReference>
<dbReference type="InterPro" id="IPR002318">
    <property type="entry name" value="Ala-tRNA-lgiase_IIc"/>
</dbReference>
<evidence type="ECO:0000313" key="12">
    <source>
        <dbReference type="Proteomes" id="UP000290365"/>
    </source>
</evidence>
<name>A0A4P6K2L0_KTERU</name>
<protein>
    <recommendedName>
        <fullName evidence="2">alanine--tRNA ligase</fullName>
        <ecNumber evidence="2">6.1.1.7</ecNumber>
    </recommendedName>
</protein>
<dbReference type="InterPro" id="IPR018162">
    <property type="entry name" value="Ala-tRNA-ligase_IIc_anticod-bd"/>
</dbReference>
<organism evidence="11 12">
    <name type="scientific">Ktedonosporobacter rubrisoli</name>
    <dbReference type="NCBI Taxonomy" id="2509675"/>
    <lineage>
        <taxon>Bacteria</taxon>
        <taxon>Bacillati</taxon>
        <taxon>Chloroflexota</taxon>
        <taxon>Ktedonobacteria</taxon>
        <taxon>Ktedonobacterales</taxon>
        <taxon>Ktedonosporobacteraceae</taxon>
        <taxon>Ktedonosporobacter</taxon>
    </lineage>
</organism>
<comment type="similarity">
    <text evidence="1">Belongs to the class-II aminoacyl-tRNA synthetase family.</text>
</comment>
<evidence type="ECO:0000256" key="1">
    <source>
        <dbReference type="ARBA" id="ARBA00008226"/>
    </source>
</evidence>
<feature type="domain" description="Alanyl-transfer RNA synthetases family profile" evidence="10">
    <location>
        <begin position="12"/>
        <end position="455"/>
    </location>
</feature>
<dbReference type="GO" id="GO:0005524">
    <property type="term" value="F:ATP binding"/>
    <property type="evidence" value="ECO:0007669"/>
    <property type="project" value="UniProtKB-KW"/>
</dbReference>
<keyword evidence="8" id="KW-0648">Protein biosynthesis</keyword>
<dbReference type="GO" id="GO:0000049">
    <property type="term" value="F:tRNA binding"/>
    <property type="evidence" value="ECO:0007669"/>
    <property type="project" value="UniProtKB-KW"/>
</dbReference>
<dbReference type="InterPro" id="IPR018164">
    <property type="entry name" value="Ala-tRNA-synth_IIc_N"/>
</dbReference>
<reference evidence="11 12" key="1">
    <citation type="submission" date="2019-01" db="EMBL/GenBank/DDBJ databases">
        <title>Ktedonosporobacter rubrisoli SCAWS-G2.</title>
        <authorList>
            <person name="Huang Y."/>
            <person name="Yan B."/>
        </authorList>
    </citation>
    <scope>NUCLEOTIDE SEQUENCE [LARGE SCALE GENOMIC DNA]</scope>
    <source>
        <strain evidence="11 12">SCAWS-G2</strain>
    </source>
</reference>
<dbReference type="SUPFAM" id="SSF55681">
    <property type="entry name" value="Class II aaRS and biotin synthetases"/>
    <property type="match status" value="1"/>
</dbReference>
<evidence type="ECO:0000256" key="3">
    <source>
        <dbReference type="ARBA" id="ARBA00022555"/>
    </source>
</evidence>
<keyword evidence="6" id="KW-0067">ATP-binding</keyword>
<keyword evidence="5" id="KW-0547">Nucleotide-binding</keyword>
<dbReference type="CDD" id="cd00673">
    <property type="entry name" value="AlaRS_core"/>
    <property type="match status" value="1"/>
</dbReference>
<dbReference type="PRINTS" id="PR00980">
    <property type="entry name" value="TRNASYNTHALA"/>
</dbReference>
<accession>A0A4P6K2L0</accession>
<dbReference type="InterPro" id="IPR018165">
    <property type="entry name" value="Ala-tRNA-synth_IIc_core"/>
</dbReference>
<evidence type="ECO:0000256" key="9">
    <source>
        <dbReference type="ARBA" id="ARBA00023146"/>
    </source>
</evidence>
<dbReference type="OrthoDB" id="9803884at2"/>
<evidence type="ECO:0000259" key="10">
    <source>
        <dbReference type="PROSITE" id="PS50860"/>
    </source>
</evidence>
<dbReference type="EMBL" id="CP035758">
    <property type="protein sequence ID" value="QBD81940.1"/>
    <property type="molecule type" value="Genomic_DNA"/>
</dbReference>
<dbReference type="InterPro" id="IPR045864">
    <property type="entry name" value="aa-tRNA-synth_II/BPL/LPL"/>
</dbReference>
<evidence type="ECO:0000256" key="7">
    <source>
        <dbReference type="ARBA" id="ARBA00022884"/>
    </source>
</evidence>
<dbReference type="EC" id="6.1.1.7" evidence="2"/>
<sequence length="455" mass="50594">MKRSVKAMTTGLSSVQITEKYLSFFRARNHLELMSSPLAVPGNSTSFIIAGMQPLLPYLRGEQLPPAPRLTALQRCLRTDDVDMVGTNDYKFSGFHMLGNWSIGNYGKHEVIEMALDLLLNVFGLDLGRLWVTVFTGDPRLHLGLDEEAVAGWLRVGFPPERIVPLGRDDNFWTTGGPGPSGPCSEIFVDRGPAYGCGSAECRPGCSCGRFFEIWNLVFMEYDLLADGSIVPLPQRNIDTGMGLERIAMVLQGTGSAFAIDLFQAARERLQMLAPGSDRLDKTREEHAYKVIVDHMRAVLMAVLAGVEPGRDGSRSVIRRLVRRAARQGRILGIDEQFLSSLLLPLAQAHGSLLTMEEHERVPTVERIVAREERMFARVLTSGLKFLLQLEPKADGQVAGEELFRLSAEKGFPADLAAEVLMERGLSVDWSGYQRSVEEHRRVSRLSAEKHFRRG</sequence>
<evidence type="ECO:0000256" key="4">
    <source>
        <dbReference type="ARBA" id="ARBA00022598"/>
    </source>
</evidence>
<keyword evidence="4" id="KW-0436">Ligase</keyword>
<keyword evidence="9" id="KW-0030">Aminoacyl-tRNA synthetase</keyword>
<keyword evidence="12" id="KW-1185">Reference proteome</keyword>
<dbReference type="GO" id="GO:0005829">
    <property type="term" value="C:cytosol"/>
    <property type="evidence" value="ECO:0007669"/>
    <property type="project" value="TreeGrafter"/>
</dbReference>
<dbReference type="GO" id="GO:0006419">
    <property type="term" value="P:alanyl-tRNA aminoacylation"/>
    <property type="evidence" value="ECO:0007669"/>
    <property type="project" value="InterPro"/>
</dbReference>
<keyword evidence="3" id="KW-0820">tRNA-binding</keyword>
<keyword evidence="7" id="KW-0694">RNA-binding</keyword>
<evidence type="ECO:0000313" key="11">
    <source>
        <dbReference type="EMBL" id="QBD81940.1"/>
    </source>
</evidence>